<organism evidence="4 5">
    <name type="scientific">Schizopora paradoxa</name>
    <dbReference type="NCBI Taxonomy" id="27342"/>
    <lineage>
        <taxon>Eukaryota</taxon>
        <taxon>Fungi</taxon>
        <taxon>Dikarya</taxon>
        <taxon>Basidiomycota</taxon>
        <taxon>Agaricomycotina</taxon>
        <taxon>Agaricomycetes</taxon>
        <taxon>Hymenochaetales</taxon>
        <taxon>Schizoporaceae</taxon>
        <taxon>Schizopora</taxon>
    </lineage>
</organism>
<dbReference type="SUPFAM" id="SSF51735">
    <property type="entry name" value="NAD(P)-binding Rossmann-fold domains"/>
    <property type="match status" value="1"/>
</dbReference>
<dbReference type="STRING" id="27342.A0A0H2RHM6"/>
<sequence length="357" mass="38169">MDGQITSSARTPKVWLITGTSTGLGRILVKDVVERGDYVIASARRIEAIRDFETNTDETNHSKIKGKCRVITLDVTVSFESIKETIAEAIKFWGRIDVLVHNAGAGMLGISEEVGVEGYQAQFATNFFGPLNVTHAVLPYMRAARTGTVAFIGSRSSWRAGVLMLGTYASSKAAMSAAAEAIGVEVAPFGIRVLEVCPGGLRTTNWDNMILLPTSKNAPTGTGSQQDRIADYEPARTAHVKFMSTLSGVQPGDPLRAASVIVDLIKAEGAFSGYEDSTKMKLDTSSNPWAAASAVKVTADGSAEQKEDGGQSKVLPNLLIIGGDSQRDVKNRCAKVLKGIEEWEEVGRSIDFASHSV</sequence>
<dbReference type="AlphaFoldDB" id="A0A0H2RHM6"/>
<dbReference type="Pfam" id="PF00106">
    <property type="entry name" value="adh_short"/>
    <property type="match status" value="1"/>
</dbReference>
<dbReference type="Proteomes" id="UP000053477">
    <property type="component" value="Unassembled WGS sequence"/>
</dbReference>
<dbReference type="EMBL" id="KQ086069">
    <property type="protein sequence ID" value="KLO09008.1"/>
    <property type="molecule type" value="Genomic_DNA"/>
</dbReference>
<dbReference type="InterPro" id="IPR036291">
    <property type="entry name" value="NAD(P)-bd_dom_sf"/>
</dbReference>
<dbReference type="PANTHER" id="PTHR43976">
    <property type="entry name" value="SHORT CHAIN DEHYDROGENASE"/>
    <property type="match status" value="1"/>
</dbReference>
<keyword evidence="5" id="KW-1185">Reference proteome</keyword>
<evidence type="ECO:0000256" key="1">
    <source>
        <dbReference type="ARBA" id="ARBA00006484"/>
    </source>
</evidence>
<dbReference type="InterPro" id="IPR051911">
    <property type="entry name" value="SDR_oxidoreductase"/>
</dbReference>
<accession>A0A0H2RHM6</accession>
<evidence type="ECO:0000313" key="4">
    <source>
        <dbReference type="EMBL" id="KLO09008.1"/>
    </source>
</evidence>
<gene>
    <name evidence="4" type="ORF">SCHPADRAFT_943969</name>
</gene>
<dbReference type="PANTHER" id="PTHR43976:SF16">
    <property type="entry name" value="SHORT-CHAIN DEHYDROGENASE_REDUCTASE FAMILY PROTEIN"/>
    <property type="match status" value="1"/>
</dbReference>
<protein>
    <submittedName>
        <fullName evidence="4">NAD(P)-binding protein</fullName>
    </submittedName>
</protein>
<reference evidence="4 5" key="1">
    <citation type="submission" date="2015-04" db="EMBL/GenBank/DDBJ databases">
        <title>Complete genome sequence of Schizopora paradoxa KUC8140, a cosmopolitan wood degrader in East Asia.</title>
        <authorList>
            <consortium name="DOE Joint Genome Institute"/>
            <person name="Min B."/>
            <person name="Park H."/>
            <person name="Jang Y."/>
            <person name="Kim J.-J."/>
            <person name="Kim K.H."/>
            <person name="Pangilinan J."/>
            <person name="Lipzen A."/>
            <person name="Riley R."/>
            <person name="Grigoriev I.V."/>
            <person name="Spatafora J.W."/>
            <person name="Choi I.-G."/>
        </authorList>
    </citation>
    <scope>NUCLEOTIDE SEQUENCE [LARGE SCALE GENOMIC DNA]</scope>
    <source>
        <strain evidence="4 5">KUC8140</strain>
    </source>
</reference>
<keyword evidence="2" id="KW-0560">Oxidoreductase</keyword>
<dbReference type="OrthoDB" id="1274115at2759"/>
<dbReference type="PRINTS" id="PR00081">
    <property type="entry name" value="GDHRDH"/>
</dbReference>
<proteinExistence type="inferred from homology"/>
<dbReference type="GO" id="GO:0016491">
    <property type="term" value="F:oxidoreductase activity"/>
    <property type="evidence" value="ECO:0007669"/>
    <property type="project" value="UniProtKB-KW"/>
</dbReference>
<dbReference type="Gene3D" id="3.40.50.720">
    <property type="entry name" value="NAD(P)-binding Rossmann-like Domain"/>
    <property type="match status" value="1"/>
</dbReference>
<dbReference type="InterPro" id="IPR002347">
    <property type="entry name" value="SDR_fam"/>
</dbReference>
<evidence type="ECO:0000256" key="2">
    <source>
        <dbReference type="ARBA" id="ARBA00023002"/>
    </source>
</evidence>
<evidence type="ECO:0000313" key="5">
    <source>
        <dbReference type="Proteomes" id="UP000053477"/>
    </source>
</evidence>
<dbReference type="InParanoid" id="A0A0H2RHM6"/>
<comment type="similarity">
    <text evidence="1 3">Belongs to the short-chain dehydrogenases/reductases (SDR) family.</text>
</comment>
<dbReference type="PRINTS" id="PR00080">
    <property type="entry name" value="SDRFAMILY"/>
</dbReference>
<name>A0A0H2RHM6_9AGAM</name>
<evidence type="ECO:0000256" key="3">
    <source>
        <dbReference type="RuleBase" id="RU000363"/>
    </source>
</evidence>